<sequence>MKLFECQNCGQLLYFENVACEKCGHRLGFDPQSLSLITLKEARDGWKPLGRLGGSWRGSKVRFCRNAEEGVCNWLVPAEGSEDYCIACRLNRTIPDLGPPENRDLWRKFESAKHRLVYGLLRLGLSVPSKADDPDGGIAFDFLSPQAEPDGVITGHESGLITLNLDEADDAKRELNRKNLHEPYRTVLGHFRHEIGHYYWDQLVANGPWHERYRAMFGDESLDYQVALQQHYQNGPAPGWQENYISAYATSHPWEDFAETWAHYMHITDTLETAGAFGLKVEPQAGRKGANRMAVDYARRAPDFDTMMDRWVPLTTALNTLNKSMGARDLYPFVLTQTITAKLRFVHDLIADSTGR</sequence>
<dbReference type="Gene3D" id="3.40.390.70">
    <property type="match status" value="1"/>
</dbReference>
<dbReference type="RefSeq" id="WP_155142849.1">
    <property type="nucleotide sequence ID" value="NZ_BMGZ01000004.1"/>
</dbReference>
<protein>
    <recommendedName>
        <fullName evidence="1">Zinc-ribbon domain-containing protein</fullName>
    </recommendedName>
</protein>
<dbReference type="InterPro" id="IPR011201">
    <property type="entry name" value="Zinc-ribbon_6_bact"/>
</dbReference>
<reference evidence="2" key="1">
    <citation type="journal article" date="2014" name="Int. J. Syst. Evol. Microbiol.">
        <title>Complete genome sequence of Corynebacterium casei LMG S-19264T (=DSM 44701T), isolated from a smear-ripened cheese.</title>
        <authorList>
            <consortium name="US DOE Joint Genome Institute (JGI-PGF)"/>
            <person name="Walter F."/>
            <person name="Albersmeier A."/>
            <person name="Kalinowski J."/>
            <person name="Ruckert C."/>
        </authorList>
    </citation>
    <scope>NUCLEOTIDE SEQUENCE</scope>
    <source>
        <strain evidence="2">CGMCC 1.14984</strain>
    </source>
</reference>
<evidence type="ECO:0000313" key="4">
    <source>
        <dbReference type="Proteomes" id="UP000621856"/>
    </source>
</evidence>
<reference evidence="2" key="3">
    <citation type="submission" date="2020-09" db="EMBL/GenBank/DDBJ databases">
        <authorList>
            <person name="Sun Q."/>
            <person name="Zhou Y."/>
        </authorList>
    </citation>
    <scope>NUCLEOTIDE SEQUENCE</scope>
    <source>
        <strain evidence="2">CGMCC 1.14984</strain>
    </source>
</reference>
<dbReference type="Pfam" id="PF10005">
    <property type="entry name" value="Zn_ribbon_DZR_6"/>
    <property type="match status" value="1"/>
</dbReference>
<name>A0A8J3A5T4_9PROT</name>
<dbReference type="Pfam" id="PF15887">
    <property type="entry name" value="Peptidase_Mx"/>
    <property type="match status" value="1"/>
</dbReference>
<dbReference type="EMBL" id="BMGZ01000004">
    <property type="protein sequence ID" value="GGI01390.1"/>
    <property type="molecule type" value="Genomic_DNA"/>
</dbReference>
<evidence type="ECO:0000313" key="2">
    <source>
        <dbReference type="EMBL" id="GGI01390.1"/>
    </source>
</evidence>
<keyword evidence="5" id="KW-1185">Reference proteome</keyword>
<comment type="caution">
    <text evidence="2">The sequence shown here is derived from an EMBL/GenBank/DDBJ whole genome shotgun (WGS) entry which is preliminary data.</text>
</comment>
<gene>
    <name evidence="3" type="ORF">FF098_017055</name>
    <name evidence="2" type="ORF">GCM10011355_31920</name>
</gene>
<reference evidence="3 5" key="2">
    <citation type="submission" date="2020-02" db="EMBL/GenBank/DDBJ databases">
        <title>Genome sequence of Parvularcula flava strain NH6-79.</title>
        <authorList>
            <person name="Abdul Karim M.H."/>
            <person name="Lam M.Q."/>
            <person name="Chen S.J."/>
            <person name="Yahya A."/>
            <person name="Shahir S."/>
            <person name="Shamsir M.S."/>
            <person name="Chong C.S."/>
        </authorList>
    </citation>
    <scope>NUCLEOTIDE SEQUENCE [LARGE SCALE GENOMIC DNA]</scope>
    <source>
        <strain evidence="3 5">NH6-79</strain>
    </source>
</reference>
<accession>A0A8J3A5T4</accession>
<evidence type="ECO:0000259" key="1">
    <source>
        <dbReference type="Pfam" id="PF10005"/>
    </source>
</evidence>
<evidence type="ECO:0000313" key="3">
    <source>
        <dbReference type="EMBL" id="NHK29619.1"/>
    </source>
</evidence>
<dbReference type="InterPro" id="IPR031321">
    <property type="entry name" value="UCP012641"/>
</dbReference>
<dbReference type="Proteomes" id="UP000818603">
    <property type="component" value="Unassembled WGS sequence"/>
</dbReference>
<organism evidence="2 4">
    <name type="scientific">Aquisalinus luteolus</name>
    <dbReference type="NCBI Taxonomy" id="1566827"/>
    <lineage>
        <taxon>Bacteria</taxon>
        <taxon>Pseudomonadati</taxon>
        <taxon>Pseudomonadota</taxon>
        <taxon>Alphaproteobacteria</taxon>
        <taxon>Parvularculales</taxon>
        <taxon>Parvularculaceae</taxon>
        <taxon>Aquisalinus</taxon>
    </lineage>
</organism>
<dbReference type="PIRSF" id="PIRSF012641">
    <property type="entry name" value="UCP012641"/>
    <property type="match status" value="1"/>
</dbReference>
<dbReference type="AlphaFoldDB" id="A0A8J3A5T4"/>
<feature type="domain" description="Zinc-ribbon" evidence="1">
    <location>
        <begin position="3"/>
        <end position="97"/>
    </location>
</feature>
<proteinExistence type="predicted"/>
<evidence type="ECO:0000313" key="5">
    <source>
        <dbReference type="Proteomes" id="UP000818603"/>
    </source>
</evidence>
<dbReference type="Proteomes" id="UP000621856">
    <property type="component" value="Unassembled WGS sequence"/>
</dbReference>
<dbReference type="EMBL" id="VCJR02000006">
    <property type="protein sequence ID" value="NHK29619.1"/>
    <property type="molecule type" value="Genomic_DNA"/>
</dbReference>